<comment type="caution">
    <text evidence="3">The sequence shown here is derived from an EMBL/GenBank/DDBJ whole genome shotgun (WGS) entry which is preliminary data.</text>
</comment>
<sequence length="127" mass="14457">MPRPRTCPCGHPRPYTHCCAPLHDGHPAATAEELMRSRYTAFALGRTDHLLRSWHPSTRPARLDLDPRLHWTGLHILATTGGTAFHTEGTVDFRAHYLEDTRPGELRENSRFLRHQGAWTYLDAHGT</sequence>
<dbReference type="InterPro" id="IPR048469">
    <property type="entry name" value="YchJ-like_M"/>
</dbReference>
<name>A0A7W8QHL5_9ACTN</name>
<evidence type="ECO:0000256" key="1">
    <source>
        <dbReference type="HAMAP-Rule" id="MF_00612"/>
    </source>
</evidence>
<dbReference type="HAMAP" id="MF_00612">
    <property type="entry name" value="UPF0225"/>
    <property type="match status" value="1"/>
</dbReference>
<proteinExistence type="inferred from homology"/>
<dbReference type="AlphaFoldDB" id="A0A7W8QHL5"/>
<protein>
    <recommendedName>
        <fullName evidence="1">UPF0225 protein HDA36_000453</fullName>
    </recommendedName>
</protein>
<dbReference type="PANTHER" id="PTHR33747">
    <property type="entry name" value="UPF0225 PROTEIN SCO1677"/>
    <property type="match status" value="1"/>
</dbReference>
<feature type="domain" description="YchJ-like middle NTF2-like" evidence="2">
    <location>
        <begin position="30"/>
        <end position="124"/>
    </location>
</feature>
<keyword evidence="4" id="KW-1185">Reference proteome</keyword>
<dbReference type="InterPro" id="IPR032710">
    <property type="entry name" value="NTF2-like_dom_sf"/>
</dbReference>
<dbReference type="InterPro" id="IPR023006">
    <property type="entry name" value="YchJ-like"/>
</dbReference>
<organism evidence="3 4">
    <name type="scientific">Nocardiopsis composta</name>
    <dbReference type="NCBI Taxonomy" id="157465"/>
    <lineage>
        <taxon>Bacteria</taxon>
        <taxon>Bacillati</taxon>
        <taxon>Actinomycetota</taxon>
        <taxon>Actinomycetes</taxon>
        <taxon>Streptosporangiales</taxon>
        <taxon>Nocardiopsidaceae</taxon>
        <taxon>Nocardiopsis</taxon>
    </lineage>
</organism>
<gene>
    <name evidence="3" type="ORF">HDA36_000453</name>
</gene>
<dbReference type="SUPFAM" id="SSF54427">
    <property type="entry name" value="NTF2-like"/>
    <property type="match status" value="1"/>
</dbReference>
<dbReference type="RefSeq" id="WP_184388203.1">
    <property type="nucleotide sequence ID" value="NZ_BAAAJD010000056.1"/>
</dbReference>
<reference evidence="3 4" key="1">
    <citation type="submission" date="2020-08" db="EMBL/GenBank/DDBJ databases">
        <title>Sequencing the genomes of 1000 actinobacteria strains.</title>
        <authorList>
            <person name="Klenk H.-P."/>
        </authorList>
    </citation>
    <scope>NUCLEOTIDE SEQUENCE [LARGE SCALE GENOMIC DNA]</scope>
    <source>
        <strain evidence="3 4">DSM 44551</strain>
    </source>
</reference>
<dbReference type="EMBL" id="JACHDB010000001">
    <property type="protein sequence ID" value="MBB5430369.1"/>
    <property type="molecule type" value="Genomic_DNA"/>
</dbReference>
<dbReference type="PANTHER" id="PTHR33747:SF1">
    <property type="entry name" value="ADENYLATE CYCLASE-ASSOCIATED CAP C-TERMINAL DOMAIN-CONTAINING PROTEIN"/>
    <property type="match status" value="1"/>
</dbReference>
<dbReference type="Proteomes" id="UP000572635">
    <property type="component" value="Unassembled WGS sequence"/>
</dbReference>
<dbReference type="Pfam" id="PF17775">
    <property type="entry name" value="YchJ_M-like"/>
    <property type="match status" value="1"/>
</dbReference>
<evidence type="ECO:0000259" key="2">
    <source>
        <dbReference type="Pfam" id="PF17775"/>
    </source>
</evidence>
<dbReference type="Gene3D" id="3.10.450.50">
    <property type="match status" value="1"/>
</dbReference>
<comment type="similarity">
    <text evidence="1">Belongs to the UPF0225 family.</text>
</comment>
<evidence type="ECO:0000313" key="4">
    <source>
        <dbReference type="Proteomes" id="UP000572635"/>
    </source>
</evidence>
<accession>A0A7W8QHL5</accession>
<evidence type="ECO:0000313" key="3">
    <source>
        <dbReference type="EMBL" id="MBB5430369.1"/>
    </source>
</evidence>